<dbReference type="Gene3D" id="3.20.20.80">
    <property type="entry name" value="Glycosidases"/>
    <property type="match status" value="1"/>
</dbReference>
<dbReference type="InterPro" id="IPR033132">
    <property type="entry name" value="GH_1_N_CS"/>
</dbReference>
<dbReference type="PROSITE" id="PS00653">
    <property type="entry name" value="GLYCOSYL_HYDROL_F1_2"/>
    <property type="match status" value="1"/>
</dbReference>
<dbReference type="OrthoDB" id="65569at2759"/>
<sequence>MCCLKVIVFSALIAVVRGERRFPDAFKFGAATASYQVEGAWNVSDKSASIWDTFIHNNPSVIVDQSNGDVACDSYHKWREDVHLASELGLDFYRLSLSWPRLLPNGFSNYISEDGKRYYNDVINGLLEKGIEPVITLYHWDLPQRLQDLGGWANPLIVEWFADYARVVYDLFGDRIKSWITINEPVIVCEASYTMASFAPGIYSPGFGSYLCNKNVLLAHAKAWRLYDEEYKPKYGGKVSLTNQILWAQGYSEEYEDLAELVLQMSAGLYSYPIFSKEGGWPPSVEKYIAEKSAREGYTRSRLPPLTTDEIDFIKGTFDFYAVNYYTSRLVRNPKEGEKIGLWPLYGCEEINALMEPAPEWTPTSSNWFFENPEGLRRLLSWLKKNYGDVEYRIMENGYASDKRDLNDTNRVNYYKTHLEQVYLAITEDNVNVTYYTAWTLLDNFEWSDGYVSKFGLVDVDFTKPDRPRTPRSSAYYYANVISTRSLCDDDSKTNP</sequence>
<dbReference type="PANTHER" id="PTHR10353:SF36">
    <property type="entry name" value="LP05116P"/>
    <property type="match status" value="1"/>
</dbReference>
<dbReference type="InterPro" id="IPR001360">
    <property type="entry name" value="Glyco_hydro_1"/>
</dbReference>
<dbReference type="Pfam" id="PF00232">
    <property type="entry name" value="Glyco_hydro_1"/>
    <property type="match status" value="1"/>
</dbReference>
<dbReference type="Proteomes" id="UP000663880">
    <property type="component" value="Unassembled WGS sequence"/>
</dbReference>
<comment type="subunit">
    <text evidence="2">Homodimer.</text>
</comment>
<organism evidence="8 9">
    <name type="scientific">Pieris macdunnoughi</name>
    <dbReference type="NCBI Taxonomy" id="345717"/>
    <lineage>
        <taxon>Eukaryota</taxon>
        <taxon>Metazoa</taxon>
        <taxon>Ecdysozoa</taxon>
        <taxon>Arthropoda</taxon>
        <taxon>Hexapoda</taxon>
        <taxon>Insecta</taxon>
        <taxon>Pterygota</taxon>
        <taxon>Neoptera</taxon>
        <taxon>Endopterygota</taxon>
        <taxon>Lepidoptera</taxon>
        <taxon>Glossata</taxon>
        <taxon>Ditrysia</taxon>
        <taxon>Papilionoidea</taxon>
        <taxon>Pieridae</taxon>
        <taxon>Pierinae</taxon>
        <taxon>Pieris</taxon>
    </lineage>
</organism>
<keyword evidence="3" id="KW-0378">Hydrolase</keyword>
<accession>A0A821ST09</accession>
<name>A0A821ST09_9NEOP</name>
<dbReference type="PANTHER" id="PTHR10353">
    <property type="entry name" value="GLYCOSYL HYDROLASE"/>
    <property type="match status" value="1"/>
</dbReference>
<keyword evidence="7" id="KW-0732">Signal</keyword>
<evidence type="ECO:0000256" key="3">
    <source>
        <dbReference type="ARBA" id="ARBA00022801"/>
    </source>
</evidence>
<keyword evidence="5" id="KW-0326">Glycosidase</keyword>
<evidence type="ECO:0000256" key="4">
    <source>
        <dbReference type="ARBA" id="ARBA00023180"/>
    </source>
</evidence>
<dbReference type="SUPFAM" id="SSF51445">
    <property type="entry name" value="(Trans)glycosidases"/>
    <property type="match status" value="1"/>
</dbReference>
<evidence type="ECO:0000256" key="6">
    <source>
        <dbReference type="RuleBase" id="RU003690"/>
    </source>
</evidence>
<protein>
    <recommendedName>
        <fullName evidence="10">Myrosinase 1-like</fullName>
    </recommendedName>
</protein>
<dbReference type="PRINTS" id="PR00131">
    <property type="entry name" value="GLHYDRLASE1"/>
</dbReference>
<keyword evidence="4" id="KW-0325">Glycoprotein</keyword>
<proteinExistence type="inferred from homology"/>
<feature type="chain" id="PRO_5032736032" description="Myrosinase 1-like" evidence="7">
    <location>
        <begin position="19"/>
        <end position="496"/>
    </location>
</feature>
<dbReference type="InterPro" id="IPR017853">
    <property type="entry name" value="GH"/>
</dbReference>
<dbReference type="AlphaFoldDB" id="A0A821ST09"/>
<evidence type="ECO:0000256" key="7">
    <source>
        <dbReference type="SAM" id="SignalP"/>
    </source>
</evidence>
<dbReference type="GO" id="GO:0008422">
    <property type="term" value="F:beta-glucosidase activity"/>
    <property type="evidence" value="ECO:0007669"/>
    <property type="project" value="TreeGrafter"/>
</dbReference>
<reference evidence="8" key="1">
    <citation type="submission" date="2021-02" db="EMBL/GenBank/DDBJ databases">
        <authorList>
            <person name="Steward A R."/>
        </authorList>
    </citation>
    <scope>NUCLEOTIDE SEQUENCE</scope>
</reference>
<keyword evidence="9" id="KW-1185">Reference proteome</keyword>
<dbReference type="EMBL" id="CAJOBZ010000019">
    <property type="protein sequence ID" value="CAF4860902.1"/>
    <property type="molecule type" value="Genomic_DNA"/>
</dbReference>
<comment type="similarity">
    <text evidence="1 6">Belongs to the glycosyl hydrolase 1 family.</text>
</comment>
<evidence type="ECO:0000313" key="9">
    <source>
        <dbReference type="Proteomes" id="UP000663880"/>
    </source>
</evidence>
<feature type="signal peptide" evidence="7">
    <location>
        <begin position="1"/>
        <end position="18"/>
    </location>
</feature>
<gene>
    <name evidence="8" type="ORF">PMACD_LOCUS7907</name>
</gene>
<evidence type="ECO:0008006" key="10">
    <source>
        <dbReference type="Google" id="ProtNLM"/>
    </source>
</evidence>
<evidence type="ECO:0000256" key="2">
    <source>
        <dbReference type="ARBA" id="ARBA00011738"/>
    </source>
</evidence>
<comment type="caution">
    <text evidence="8">The sequence shown here is derived from an EMBL/GenBank/DDBJ whole genome shotgun (WGS) entry which is preliminary data.</text>
</comment>
<evidence type="ECO:0000256" key="5">
    <source>
        <dbReference type="ARBA" id="ARBA00023295"/>
    </source>
</evidence>
<dbReference type="FunFam" id="3.20.20.80:FF:000013">
    <property type="entry name" value="lactase-phlorizin hydrolase"/>
    <property type="match status" value="1"/>
</dbReference>
<dbReference type="GO" id="GO:0005975">
    <property type="term" value="P:carbohydrate metabolic process"/>
    <property type="evidence" value="ECO:0007669"/>
    <property type="project" value="InterPro"/>
</dbReference>
<evidence type="ECO:0000256" key="1">
    <source>
        <dbReference type="ARBA" id="ARBA00010838"/>
    </source>
</evidence>
<evidence type="ECO:0000313" key="8">
    <source>
        <dbReference type="EMBL" id="CAF4860902.1"/>
    </source>
</evidence>